<sequence length="214" mass="22438">MKNIALLALLPALVGLSGCGSAPDTVTGNGRVSIGVAASDVASSVTATRTYTPATVEEDGSVTPESISWAVSDAGAVTFSFMTRPGSDAAYIYGYRITRYNYNGREIDGGEDKKLDIYVPSGYTCTERTSLPQYQSCPIYNTDGSLKTDTVPANGLPISGLSLNFAEALVGEVQSTLANAYSEVDLEFFGQSANAQPVTIQITNIRSSGYKAGN</sequence>
<name>A0ABW1DIV7_9DEIO</name>
<dbReference type="RefSeq" id="WP_380046459.1">
    <property type="nucleotide sequence ID" value="NZ_JBHSOH010000005.1"/>
</dbReference>
<dbReference type="Proteomes" id="UP001595979">
    <property type="component" value="Unassembled WGS sequence"/>
</dbReference>
<accession>A0ABW1DIV7</accession>
<feature type="signal peptide" evidence="1">
    <location>
        <begin position="1"/>
        <end position="22"/>
    </location>
</feature>
<evidence type="ECO:0008006" key="4">
    <source>
        <dbReference type="Google" id="ProtNLM"/>
    </source>
</evidence>
<evidence type="ECO:0000313" key="3">
    <source>
        <dbReference type="Proteomes" id="UP001595979"/>
    </source>
</evidence>
<evidence type="ECO:0000256" key="1">
    <source>
        <dbReference type="SAM" id="SignalP"/>
    </source>
</evidence>
<reference evidence="3" key="1">
    <citation type="journal article" date="2019" name="Int. J. Syst. Evol. Microbiol.">
        <title>The Global Catalogue of Microorganisms (GCM) 10K type strain sequencing project: providing services to taxonomists for standard genome sequencing and annotation.</title>
        <authorList>
            <consortium name="The Broad Institute Genomics Platform"/>
            <consortium name="The Broad Institute Genome Sequencing Center for Infectious Disease"/>
            <person name="Wu L."/>
            <person name="Ma J."/>
        </authorList>
    </citation>
    <scope>NUCLEOTIDE SEQUENCE [LARGE SCALE GENOMIC DNA]</scope>
    <source>
        <strain evidence="3">CGMCC 1.15053</strain>
    </source>
</reference>
<keyword evidence="1" id="KW-0732">Signal</keyword>
<keyword evidence="3" id="KW-1185">Reference proteome</keyword>
<protein>
    <recommendedName>
        <fullName evidence="4">Lipoprotein</fullName>
    </recommendedName>
</protein>
<gene>
    <name evidence="2" type="ORF">ACFPQ6_03525</name>
</gene>
<organism evidence="2 3">
    <name type="scientific">Deinococcus petrolearius</name>
    <dbReference type="NCBI Taxonomy" id="1751295"/>
    <lineage>
        <taxon>Bacteria</taxon>
        <taxon>Thermotogati</taxon>
        <taxon>Deinococcota</taxon>
        <taxon>Deinococci</taxon>
        <taxon>Deinococcales</taxon>
        <taxon>Deinococcaceae</taxon>
        <taxon>Deinococcus</taxon>
    </lineage>
</organism>
<dbReference type="PROSITE" id="PS51257">
    <property type="entry name" value="PROKAR_LIPOPROTEIN"/>
    <property type="match status" value="1"/>
</dbReference>
<feature type="chain" id="PRO_5046242644" description="Lipoprotein" evidence="1">
    <location>
        <begin position="23"/>
        <end position="214"/>
    </location>
</feature>
<dbReference type="EMBL" id="JBHSOH010000005">
    <property type="protein sequence ID" value="MFC5847371.1"/>
    <property type="molecule type" value="Genomic_DNA"/>
</dbReference>
<comment type="caution">
    <text evidence="2">The sequence shown here is derived from an EMBL/GenBank/DDBJ whole genome shotgun (WGS) entry which is preliminary data.</text>
</comment>
<evidence type="ECO:0000313" key="2">
    <source>
        <dbReference type="EMBL" id="MFC5847371.1"/>
    </source>
</evidence>
<proteinExistence type="predicted"/>